<keyword evidence="2" id="KW-1185">Reference proteome</keyword>
<name>A0A1R2AY48_9CILI</name>
<dbReference type="AlphaFoldDB" id="A0A1R2AY48"/>
<reference evidence="1 2" key="1">
    <citation type="submission" date="2016-11" db="EMBL/GenBank/DDBJ databases">
        <title>The macronuclear genome of Stentor coeruleus: a giant cell with tiny introns.</title>
        <authorList>
            <person name="Slabodnick M."/>
            <person name="Ruby J.G."/>
            <person name="Reiff S.B."/>
            <person name="Swart E.C."/>
            <person name="Gosai S."/>
            <person name="Prabakaran S."/>
            <person name="Witkowska E."/>
            <person name="Larue G.E."/>
            <person name="Fisher S."/>
            <person name="Freeman R.M."/>
            <person name="Gunawardena J."/>
            <person name="Chu W."/>
            <person name="Stover N.A."/>
            <person name="Gregory B.D."/>
            <person name="Nowacki M."/>
            <person name="Derisi J."/>
            <person name="Roy S.W."/>
            <person name="Marshall W.F."/>
            <person name="Sood P."/>
        </authorList>
    </citation>
    <scope>NUCLEOTIDE SEQUENCE [LARGE SCALE GENOMIC DNA]</scope>
    <source>
        <strain evidence="1">WM001</strain>
    </source>
</reference>
<organism evidence="1 2">
    <name type="scientific">Stentor coeruleus</name>
    <dbReference type="NCBI Taxonomy" id="5963"/>
    <lineage>
        <taxon>Eukaryota</taxon>
        <taxon>Sar</taxon>
        <taxon>Alveolata</taxon>
        <taxon>Ciliophora</taxon>
        <taxon>Postciliodesmatophora</taxon>
        <taxon>Heterotrichea</taxon>
        <taxon>Heterotrichida</taxon>
        <taxon>Stentoridae</taxon>
        <taxon>Stentor</taxon>
    </lineage>
</organism>
<proteinExistence type="predicted"/>
<comment type="caution">
    <text evidence="1">The sequence shown here is derived from an EMBL/GenBank/DDBJ whole genome shotgun (WGS) entry which is preliminary data.</text>
</comment>
<evidence type="ECO:0000313" key="2">
    <source>
        <dbReference type="Proteomes" id="UP000187209"/>
    </source>
</evidence>
<accession>A0A1R2AY48</accession>
<evidence type="ECO:0000313" key="1">
    <source>
        <dbReference type="EMBL" id="OMJ69417.1"/>
    </source>
</evidence>
<dbReference type="Proteomes" id="UP000187209">
    <property type="component" value="Unassembled WGS sequence"/>
</dbReference>
<sequence length="385" mass="45504">MLRRWFKFLATSSKSKYHARARFVFPQLSIDQAFENINNPDLFTVERSNEIINSYFTISKEYKYEIPQESKLLLLKSFEKISPIIKSLKIQDFSHMVFFLNSSKIRSATLWEELEKVCIDKHIHNLNQRQLFECARGFGSNKNKNLKLWQKLEECIMEKVYSKGHFYTYPEIRMLLNSFLITNSGTELLYEKLLQNALDEIDNAENRDLAKLSLSFMKMNNIKPEIIEVFVQHCMTKLDDFNITYLIYILKTFIKLKADGKYTSKINSMILENIHTITIKNVFDLVKEYKNVYGNDQNSYFAFFSEKIIEKFPIIWGRSKSHFSDIVVHEYSIKILAVMIENGVQPKSALIDSLLKGIKNDRLPIFYSRFKKEIDIIKKYQLIEN</sequence>
<protein>
    <submittedName>
        <fullName evidence="1">Uncharacterized protein</fullName>
    </submittedName>
</protein>
<dbReference type="EMBL" id="MPUH01001201">
    <property type="protein sequence ID" value="OMJ69417.1"/>
    <property type="molecule type" value="Genomic_DNA"/>
</dbReference>
<gene>
    <name evidence="1" type="ORF">SteCoe_32868</name>
</gene>